<proteinExistence type="predicted"/>
<gene>
    <name evidence="1" type="ORF">GKZ28_17390</name>
</gene>
<reference evidence="1" key="1">
    <citation type="submission" date="2019-12" db="EMBL/GenBank/DDBJ databases">
        <title>Microbes associate with the intestines of laboratory mice.</title>
        <authorList>
            <person name="Navarre W."/>
            <person name="Wong E."/>
        </authorList>
    </citation>
    <scope>NUCLEOTIDE SEQUENCE</scope>
    <source>
        <strain evidence="1">NM79_F5</strain>
    </source>
</reference>
<sequence length="112" mass="12888">MYLREISKQLDLYNGYERVGKIFEDISVMNTNSALVNYLNPNSIETEEAFDSEIYPFGLNLNQREAVKKALNSKISIIMNENLFKIKADLVSIQNELIEKLENQAGIEILEK</sequence>
<dbReference type="RefSeq" id="WP_160360177.1">
    <property type="nucleotide sequence ID" value="NZ_WSRQ01000032.1"/>
</dbReference>
<comment type="caution">
    <text evidence="1">The sequence shown here is derived from an EMBL/GenBank/DDBJ whole genome shotgun (WGS) entry which is preliminary data.</text>
</comment>
<organism evidence="1 2">
    <name type="scientific">Clostridium chromiireducens</name>
    <dbReference type="NCBI Taxonomy" id="225345"/>
    <lineage>
        <taxon>Bacteria</taxon>
        <taxon>Bacillati</taxon>
        <taxon>Bacillota</taxon>
        <taxon>Clostridia</taxon>
        <taxon>Eubacteriales</taxon>
        <taxon>Clostridiaceae</taxon>
        <taxon>Clostridium</taxon>
    </lineage>
</organism>
<dbReference type="AlphaFoldDB" id="A0A964RP47"/>
<name>A0A964RP47_9CLOT</name>
<dbReference type="Proteomes" id="UP000656077">
    <property type="component" value="Unassembled WGS sequence"/>
</dbReference>
<accession>A0A964RP47</accession>
<evidence type="ECO:0000313" key="1">
    <source>
        <dbReference type="EMBL" id="MVX65459.1"/>
    </source>
</evidence>
<dbReference type="EMBL" id="WSRQ01000032">
    <property type="protein sequence ID" value="MVX65459.1"/>
    <property type="molecule type" value="Genomic_DNA"/>
</dbReference>
<evidence type="ECO:0000313" key="2">
    <source>
        <dbReference type="Proteomes" id="UP000656077"/>
    </source>
</evidence>
<protein>
    <submittedName>
        <fullName evidence="1">Uncharacterized protein</fullName>
    </submittedName>
</protein>